<comment type="caution">
    <text evidence="1">The sequence shown here is derived from an EMBL/GenBank/DDBJ whole genome shotgun (WGS) entry which is preliminary data.</text>
</comment>
<dbReference type="RefSeq" id="WP_306888262.1">
    <property type="nucleotide sequence ID" value="NZ_JAUSVR010000001.1"/>
</dbReference>
<organism evidence="1 2">
    <name type="scientific">Ancylobacter amanitiformis</name>
    <dbReference type="NCBI Taxonomy" id="217069"/>
    <lineage>
        <taxon>Bacteria</taxon>
        <taxon>Pseudomonadati</taxon>
        <taxon>Pseudomonadota</taxon>
        <taxon>Alphaproteobacteria</taxon>
        <taxon>Hyphomicrobiales</taxon>
        <taxon>Xanthobacteraceae</taxon>
        <taxon>Ancylobacter</taxon>
    </lineage>
</organism>
<reference evidence="1 2" key="1">
    <citation type="submission" date="2023-07" db="EMBL/GenBank/DDBJ databases">
        <title>Genomic Encyclopedia of Type Strains, Phase IV (KMG-IV): sequencing the most valuable type-strain genomes for metagenomic binning, comparative biology and taxonomic classification.</title>
        <authorList>
            <person name="Goeker M."/>
        </authorList>
    </citation>
    <scope>NUCLEOTIDE SEQUENCE [LARGE SCALE GENOMIC DNA]</scope>
    <source>
        <strain evidence="1 2">DSM 15561</strain>
    </source>
</reference>
<accession>A0ABU0LLL4</accession>
<dbReference type="EMBL" id="JAUSVR010000001">
    <property type="protein sequence ID" value="MDQ0509581.1"/>
    <property type="molecule type" value="Genomic_DNA"/>
</dbReference>
<proteinExistence type="predicted"/>
<keyword evidence="2" id="KW-1185">Reference proteome</keyword>
<evidence type="ECO:0000313" key="2">
    <source>
        <dbReference type="Proteomes" id="UP001235094"/>
    </source>
</evidence>
<protein>
    <submittedName>
        <fullName evidence="1">Uncharacterized protein</fullName>
    </submittedName>
</protein>
<sequence>MSDEFFRASGIDTNEGANSVFVWCRLNGQDSHVLVGSGHVVPAGSIFPPGIKAGQFSVVFPLPFDSSSATIIVTDDKDGKNRLPGVSITPCVIRAGSGQAMAAAPAVLAVQASRNNGHRPN</sequence>
<evidence type="ECO:0000313" key="1">
    <source>
        <dbReference type="EMBL" id="MDQ0509581.1"/>
    </source>
</evidence>
<gene>
    <name evidence="1" type="ORF">QOZ99_000458</name>
</gene>
<name>A0ABU0LLL4_9HYPH</name>
<dbReference type="Proteomes" id="UP001235094">
    <property type="component" value="Unassembled WGS sequence"/>
</dbReference>